<evidence type="ECO:0000313" key="2">
    <source>
        <dbReference type="EMBL" id="CAJ0588582.1"/>
    </source>
</evidence>
<name>A0AA36DJ40_CYLNA</name>
<reference evidence="2" key="1">
    <citation type="submission" date="2023-07" db="EMBL/GenBank/DDBJ databases">
        <authorList>
            <consortium name="CYATHOMIX"/>
        </authorList>
    </citation>
    <scope>NUCLEOTIDE SEQUENCE</scope>
    <source>
        <strain evidence="2">N/A</strain>
    </source>
</reference>
<keyword evidence="1" id="KW-0812">Transmembrane</keyword>
<keyword evidence="1" id="KW-1133">Transmembrane helix</keyword>
<gene>
    <name evidence="2" type="ORF">CYNAS_LOCUS565</name>
</gene>
<accession>A0AA36DJ40</accession>
<evidence type="ECO:0000256" key="1">
    <source>
        <dbReference type="SAM" id="Phobius"/>
    </source>
</evidence>
<protein>
    <submittedName>
        <fullName evidence="2">Uncharacterized protein</fullName>
    </submittedName>
</protein>
<proteinExistence type="predicted"/>
<dbReference type="EMBL" id="CATQJL010000001">
    <property type="protein sequence ID" value="CAJ0588582.1"/>
    <property type="molecule type" value="Genomic_DNA"/>
</dbReference>
<feature type="transmembrane region" description="Helical" evidence="1">
    <location>
        <begin position="12"/>
        <end position="31"/>
    </location>
</feature>
<dbReference type="Proteomes" id="UP001176961">
    <property type="component" value="Unassembled WGS sequence"/>
</dbReference>
<sequence>MTAKETDSQKKFSIFTGIQYGTTAVAALLLMRTQNKFLTHAQRGKTIVGAAGCIYLSVAIEFDINIR</sequence>
<comment type="caution">
    <text evidence="2">The sequence shown here is derived from an EMBL/GenBank/DDBJ whole genome shotgun (WGS) entry which is preliminary data.</text>
</comment>
<organism evidence="2 3">
    <name type="scientific">Cylicocyclus nassatus</name>
    <name type="common">Nematode worm</name>
    <dbReference type="NCBI Taxonomy" id="53992"/>
    <lineage>
        <taxon>Eukaryota</taxon>
        <taxon>Metazoa</taxon>
        <taxon>Ecdysozoa</taxon>
        <taxon>Nematoda</taxon>
        <taxon>Chromadorea</taxon>
        <taxon>Rhabditida</taxon>
        <taxon>Rhabditina</taxon>
        <taxon>Rhabditomorpha</taxon>
        <taxon>Strongyloidea</taxon>
        <taxon>Strongylidae</taxon>
        <taxon>Cylicocyclus</taxon>
    </lineage>
</organism>
<evidence type="ECO:0000313" key="3">
    <source>
        <dbReference type="Proteomes" id="UP001176961"/>
    </source>
</evidence>
<keyword evidence="3" id="KW-1185">Reference proteome</keyword>
<keyword evidence="1" id="KW-0472">Membrane</keyword>
<dbReference type="AlphaFoldDB" id="A0AA36DJ40"/>